<evidence type="ECO:0000256" key="2">
    <source>
        <dbReference type="ARBA" id="ARBA00022691"/>
    </source>
</evidence>
<dbReference type="PANTHER" id="PTHR43273:SF8">
    <property type="entry name" value="RADICAL SAM DOMAIN PROTEIN"/>
    <property type="match status" value="1"/>
</dbReference>
<keyword evidence="5" id="KW-0411">Iron-sulfur</keyword>
<name>C8W370_DESAS</name>
<dbReference type="HOGENOM" id="CLU_009273_3_3_9"/>
<dbReference type="Proteomes" id="UP000002217">
    <property type="component" value="Chromosome"/>
</dbReference>
<dbReference type="InterPro" id="IPR023867">
    <property type="entry name" value="Sulphatase_maturase_rSAM"/>
</dbReference>
<dbReference type="SFLD" id="SFLDG01384">
    <property type="entry name" value="thioether_bond_formation_requi"/>
    <property type="match status" value="1"/>
</dbReference>
<dbReference type="InterPro" id="IPR007197">
    <property type="entry name" value="rSAM"/>
</dbReference>
<evidence type="ECO:0000256" key="5">
    <source>
        <dbReference type="ARBA" id="ARBA00023014"/>
    </source>
</evidence>
<dbReference type="EMBL" id="CP001720">
    <property type="protein sequence ID" value="ACV61837.1"/>
    <property type="molecule type" value="Genomic_DNA"/>
</dbReference>
<keyword evidence="2" id="KW-0949">S-adenosyl-L-methionine</keyword>
<dbReference type="GO" id="GO:0016491">
    <property type="term" value="F:oxidoreductase activity"/>
    <property type="evidence" value="ECO:0007669"/>
    <property type="project" value="InterPro"/>
</dbReference>
<protein>
    <submittedName>
        <fullName evidence="7">Radical SAM domain protein</fullName>
    </submittedName>
</protein>
<keyword evidence="4" id="KW-0408">Iron</keyword>
<dbReference type="InterPro" id="IPR058240">
    <property type="entry name" value="rSAM_sf"/>
</dbReference>
<dbReference type="NCBIfam" id="TIGR04085">
    <property type="entry name" value="rSAM_more_4Fe4S"/>
    <property type="match status" value="1"/>
</dbReference>
<dbReference type="Pfam" id="PF04055">
    <property type="entry name" value="Radical_SAM"/>
    <property type="match status" value="1"/>
</dbReference>
<feature type="domain" description="Radical SAM core" evidence="6">
    <location>
        <begin position="117"/>
        <end position="281"/>
    </location>
</feature>
<evidence type="ECO:0000256" key="3">
    <source>
        <dbReference type="ARBA" id="ARBA00022723"/>
    </source>
</evidence>
<evidence type="ECO:0000259" key="6">
    <source>
        <dbReference type="Pfam" id="PF04055"/>
    </source>
</evidence>
<dbReference type="SUPFAM" id="SSF102114">
    <property type="entry name" value="Radical SAM enzymes"/>
    <property type="match status" value="1"/>
</dbReference>
<dbReference type="OrthoDB" id="9808591at2"/>
<reference evidence="7 8" key="1">
    <citation type="journal article" date="2009" name="Stand. Genomic Sci.">
        <title>Complete genome sequence of Desulfotomaculum acetoxidans type strain (5575).</title>
        <authorList>
            <person name="Spring S."/>
            <person name="Lapidus A."/>
            <person name="Schroder M."/>
            <person name="Gleim D."/>
            <person name="Sims D."/>
            <person name="Meincke L."/>
            <person name="Glavina Del Rio T."/>
            <person name="Tice H."/>
            <person name="Copeland A."/>
            <person name="Cheng J.F."/>
            <person name="Lucas S."/>
            <person name="Chen F."/>
            <person name="Nolan M."/>
            <person name="Bruce D."/>
            <person name="Goodwin L."/>
            <person name="Pitluck S."/>
            <person name="Ivanova N."/>
            <person name="Mavromatis K."/>
            <person name="Mikhailova N."/>
            <person name="Pati A."/>
            <person name="Chen A."/>
            <person name="Palaniappan K."/>
            <person name="Land M."/>
            <person name="Hauser L."/>
            <person name="Chang Y.J."/>
            <person name="Jeffries C.D."/>
            <person name="Chain P."/>
            <person name="Saunders E."/>
            <person name="Brettin T."/>
            <person name="Detter J.C."/>
            <person name="Goker M."/>
            <person name="Bristow J."/>
            <person name="Eisen J.A."/>
            <person name="Markowitz V."/>
            <person name="Hugenholtz P."/>
            <person name="Kyrpides N.C."/>
            <person name="Klenk H.P."/>
            <person name="Han C."/>
        </authorList>
    </citation>
    <scope>NUCLEOTIDE SEQUENCE [LARGE SCALE GENOMIC DNA]</scope>
    <source>
        <strain evidence="8">ATCC 49208 / DSM 771 / VKM B-1644</strain>
    </source>
</reference>
<keyword evidence="8" id="KW-1185">Reference proteome</keyword>
<dbReference type="InterPro" id="IPR024016">
    <property type="entry name" value="CHP04064_rSAM"/>
</dbReference>
<accession>C8W370</accession>
<sequence>MLQCAAGTVEKSKLQLMPYHRFEVEGRIYAVNADRFCCKRLDDRTVAFLSAWEGDPRVQPEDDVRSALVKMGLLVGDQGKTCPDPAAARLERDSRAVAGWLSTDAARTSSLCLMVAQECNMACVYCYGDAGRYGGGGLMTVETSCRSVDWLIRHSGGNRKLNLSFFGGEPLLNLPLIRWTVEYAKQTGEQNGKTFTFSITTNASLADEAAIDFLRANQFEVVISFDGTPAAQDKQRPFKDGRPSYAEVAPRIKQLLSAFPLACGRATLYGGTEPGEVLAAMKEIGFQSCHLVPASGCLLTGVPEEKALFRRDRERAADLRREAAAFVAAVKRHDPAEAAYRLKDRDLSRLTSIGSVPFIVRRLFFCGVGRNYLAVDVDGSLYPCHRFVGMKEYLLGSVSGEEDPPRGLFHESPVTKSEECRQCWLKYVCGGGCTYTNIASASGPFRPDPTYCRQFGQMMETLLDAAGQLTAEDREFLYQNNVVARPPCPLDF</sequence>
<dbReference type="SFLD" id="SFLDS00029">
    <property type="entry name" value="Radical_SAM"/>
    <property type="match status" value="1"/>
</dbReference>
<dbReference type="AlphaFoldDB" id="C8W370"/>
<proteinExistence type="predicted"/>
<dbReference type="SFLD" id="SFLDG01386">
    <property type="entry name" value="main_SPASM_domain-containing"/>
    <property type="match status" value="1"/>
</dbReference>
<dbReference type="InterPro" id="IPR023885">
    <property type="entry name" value="4Fe4S-binding_SPASM_dom"/>
</dbReference>
<keyword evidence="3" id="KW-0479">Metal-binding</keyword>
<dbReference type="Gene3D" id="3.20.20.70">
    <property type="entry name" value="Aldolase class I"/>
    <property type="match status" value="1"/>
</dbReference>
<evidence type="ECO:0000256" key="1">
    <source>
        <dbReference type="ARBA" id="ARBA00001966"/>
    </source>
</evidence>
<evidence type="ECO:0000313" key="7">
    <source>
        <dbReference type="EMBL" id="ACV61837.1"/>
    </source>
</evidence>
<comment type="cofactor">
    <cofactor evidence="1">
        <name>[4Fe-4S] cluster</name>
        <dbReference type="ChEBI" id="CHEBI:49883"/>
    </cofactor>
</comment>
<dbReference type="GO" id="GO:0046872">
    <property type="term" value="F:metal ion binding"/>
    <property type="evidence" value="ECO:0007669"/>
    <property type="project" value="UniProtKB-KW"/>
</dbReference>
<dbReference type="InterPro" id="IPR013785">
    <property type="entry name" value="Aldolase_TIM"/>
</dbReference>
<evidence type="ECO:0000256" key="4">
    <source>
        <dbReference type="ARBA" id="ARBA00023004"/>
    </source>
</evidence>
<dbReference type="eggNOG" id="COG0641">
    <property type="taxonomic scope" value="Bacteria"/>
</dbReference>
<dbReference type="PANTHER" id="PTHR43273">
    <property type="entry name" value="ANAEROBIC SULFATASE-MATURATING ENZYME HOMOLOG ASLB-RELATED"/>
    <property type="match status" value="1"/>
</dbReference>
<gene>
    <name evidence="7" type="ordered locus">Dtox_0946</name>
</gene>
<dbReference type="STRING" id="485916.Dtox_0946"/>
<evidence type="ECO:0000313" key="8">
    <source>
        <dbReference type="Proteomes" id="UP000002217"/>
    </source>
</evidence>
<dbReference type="SFLD" id="SFLDG01067">
    <property type="entry name" value="SPASM/twitch_domain_containing"/>
    <property type="match status" value="1"/>
</dbReference>
<dbReference type="GO" id="GO:0051536">
    <property type="term" value="F:iron-sulfur cluster binding"/>
    <property type="evidence" value="ECO:0007669"/>
    <property type="project" value="UniProtKB-KW"/>
</dbReference>
<dbReference type="NCBIfam" id="TIGR04064">
    <property type="entry name" value="rSAM_nif11"/>
    <property type="match status" value="1"/>
</dbReference>
<organism evidence="7 8">
    <name type="scientific">Desulfofarcimen acetoxidans (strain ATCC 49208 / DSM 771 / KCTC 5769 / VKM B-1644 / 5575)</name>
    <name type="common">Desulfotomaculum acetoxidans</name>
    <dbReference type="NCBI Taxonomy" id="485916"/>
    <lineage>
        <taxon>Bacteria</taxon>
        <taxon>Bacillati</taxon>
        <taxon>Bacillota</taxon>
        <taxon>Clostridia</taxon>
        <taxon>Eubacteriales</taxon>
        <taxon>Peptococcaceae</taxon>
        <taxon>Desulfofarcimen</taxon>
    </lineage>
</organism>
<dbReference type="KEGG" id="dae:Dtox_0946"/>